<comment type="subcellular location">
    <subcellularLocation>
        <location evidence="1 7">Cell outer membrane</location>
        <topology evidence="1 7">Multi-pass membrane protein</topology>
    </subcellularLocation>
</comment>
<dbReference type="Gene3D" id="2.170.130.10">
    <property type="entry name" value="TonB-dependent receptor, plug domain"/>
    <property type="match status" value="1"/>
</dbReference>
<dbReference type="Pfam" id="PF13715">
    <property type="entry name" value="CarbopepD_reg_2"/>
    <property type="match status" value="1"/>
</dbReference>
<dbReference type="InterPro" id="IPR037066">
    <property type="entry name" value="Plug_dom_sf"/>
</dbReference>
<dbReference type="Pfam" id="PF07660">
    <property type="entry name" value="STN"/>
    <property type="match status" value="1"/>
</dbReference>
<evidence type="ECO:0000256" key="5">
    <source>
        <dbReference type="ARBA" id="ARBA00023136"/>
    </source>
</evidence>
<dbReference type="Proteomes" id="UP001501508">
    <property type="component" value="Unassembled WGS sequence"/>
</dbReference>
<evidence type="ECO:0000256" key="1">
    <source>
        <dbReference type="ARBA" id="ARBA00004571"/>
    </source>
</evidence>
<name>A0ABP8LRC7_9BACT</name>
<comment type="similarity">
    <text evidence="7">Belongs to the TonB-dependent receptor family.</text>
</comment>
<dbReference type="SUPFAM" id="SSF56935">
    <property type="entry name" value="Porins"/>
    <property type="match status" value="1"/>
</dbReference>
<dbReference type="InterPro" id="IPR023997">
    <property type="entry name" value="TonB-dep_OMP_SusC/RagA_CS"/>
</dbReference>
<dbReference type="InterPro" id="IPR036942">
    <property type="entry name" value="Beta-barrel_TonB_sf"/>
</dbReference>
<evidence type="ECO:0000256" key="7">
    <source>
        <dbReference type="PROSITE-ProRule" id="PRU01360"/>
    </source>
</evidence>
<dbReference type="InterPro" id="IPR039426">
    <property type="entry name" value="TonB-dep_rcpt-like"/>
</dbReference>
<keyword evidence="10" id="KW-0675">Receptor</keyword>
<accession>A0ABP8LRC7</accession>
<evidence type="ECO:0000313" key="11">
    <source>
        <dbReference type="Proteomes" id="UP001501508"/>
    </source>
</evidence>
<keyword evidence="4 7" id="KW-0812">Transmembrane</keyword>
<evidence type="ECO:0000256" key="2">
    <source>
        <dbReference type="ARBA" id="ARBA00022448"/>
    </source>
</evidence>
<dbReference type="InterPro" id="IPR008969">
    <property type="entry name" value="CarboxyPept-like_regulatory"/>
</dbReference>
<dbReference type="Gene3D" id="2.40.170.20">
    <property type="entry name" value="TonB-dependent receptor, beta-barrel domain"/>
    <property type="match status" value="1"/>
</dbReference>
<evidence type="ECO:0000256" key="4">
    <source>
        <dbReference type="ARBA" id="ARBA00022692"/>
    </source>
</evidence>
<dbReference type="PROSITE" id="PS52016">
    <property type="entry name" value="TONB_DEPENDENT_REC_3"/>
    <property type="match status" value="1"/>
</dbReference>
<organism evidence="10 11">
    <name type="scientific">Ravibacter arvi</name>
    <dbReference type="NCBI Taxonomy" id="2051041"/>
    <lineage>
        <taxon>Bacteria</taxon>
        <taxon>Pseudomonadati</taxon>
        <taxon>Bacteroidota</taxon>
        <taxon>Cytophagia</taxon>
        <taxon>Cytophagales</taxon>
        <taxon>Spirosomataceae</taxon>
        <taxon>Ravibacter</taxon>
    </lineage>
</organism>
<dbReference type="EMBL" id="BAABEY010000008">
    <property type="protein sequence ID" value="GAA4433615.1"/>
    <property type="molecule type" value="Genomic_DNA"/>
</dbReference>
<dbReference type="SUPFAM" id="SSF49464">
    <property type="entry name" value="Carboxypeptidase regulatory domain-like"/>
    <property type="match status" value="1"/>
</dbReference>
<proteinExistence type="inferred from homology"/>
<keyword evidence="6 7" id="KW-0998">Cell outer membrane</keyword>
<dbReference type="NCBIfam" id="TIGR04057">
    <property type="entry name" value="SusC_RagA_signa"/>
    <property type="match status" value="1"/>
</dbReference>
<dbReference type="InterPro" id="IPR023996">
    <property type="entry name" value="TonB-dep_OMP_SusC/RagA"/>
</dbReference>
<keyword evidence="5 7" id="KW-0472">Membrane</keyword>
<reference evidence="11" key="1">
    <citation type="journal article" date="2019" name="Int. J. Syst. Evol. Microbiol.">
        <title>The Global Catalogue of Microorganisms (GCM) 10K type strain sequencing project: providing services to taxonomists for standard genome sequencing and annotation.</title>
        <authorList>
            <consortium name="The Broad Institute Genomics Platform"/>
            <consortium name="The Broad Institute Genome Sequencing Center for Infectious Disease"/>
            <person name="Wu L."/>
            <person name="Ma J."/>
        </authorList>
    </citation>
    <scope>NUCLEOTIDE SEQUENCE [LARGE SCALE GENOMIC DNA]</scope>
    <source>
        <strain evidence="11">JCM 31920</strain>
    </source>
</reference>
<dbReference type="InterPro" id="IPR011662">
    <property type="entry name" value="Secretin/TonB_short_N"/>
</dbReference>
<comment type="caution">
    <text evidence="10">The sequence shown here is derived from an EMBL/GenBank/DDBJ whole genome shotgun (WGS) entry which is preliminary data.</text>
</comment>
<sequence>MNRQSILETRITLNEENQRFKKVLGAIEEQANVRFIYSPSTIDVRQKVSVKAKDQRLDQLLRGLLQPLSIQYSVVEDRILLKLAEDKRTGAAVQEAEALMDLAIADRNIKGKVLDEKGEPLPGVNILVKGTQTGTVTNVDGTYSISVANNNAELVFSFVGYLTQEVKVGNQTDLQVTLKVDQKSLDEVVVIGYGSQSRGDISSSIASLSVADQKIAELPITGPEQVLQGRLSGVNVTQNTGTPGGRSTVRIRGASSITGGNDPLYVIDGVPINTGSYASASGGAVAENPLSSLSPGDIESMEVLKDAAAAAIYGSRASNGVILVTTKRGKAGAAKINFSTYGGVQHETKRLSLLDGPSWGELVNEARTNVGMKPYFVDANAPSTLPTTDWQDVIFRTGVIQSYDLSVSGGSEKTQYMVSGNYYDQKGVVIGSGYKRGNFRINLDQHINDRLSAGVNLTLSRSKTDRIDAGSNTGIVSAAIIKSPAISLYLPDGTLNPTDPYIATSNNPALMAREIKNYAFNNRAIGNAFINLDILRGLTFRSSIGIDYLSLDEVLFIPPNNLTYEGRSTNGSGTNSFTQDKGWINENTLNYNTSIGTKHRVNLLLGYSQQESHMTRTTASGTNFALESISTLESASIRNSSSGGSSWGLASYFSRFNYTFDNKLNIAASFRIDGSSRFSRNNKYGTFPSVSASYRVDQMEFMKSVHWLDDAKIRASWGRTGNQEIGNFTSRGLSRGGFNYLGLSGLAPVQLENPNLTWETTEQSNLGVDLRFLGNRLNFTFDYYIKKTRGLLLEVLLPTSSGYGSSIQNVGNVQNKGVEMQLGSTNFSTKNFSWRTDFNISFNRNKVTSLPDGDDRPLGFNGYASVLKVGYPLGTLFGWKIIRVNPQTGNYDFEDVDGNGNDPYPSTSTDNRVLASAQPKFTGGMTNTFTFWNFDASVFMHFNYGNTIFNHPKYSYGRMHTWFNSFTEAKDRWRKPGDETWLHRAAWGDPTRNGSVSDRVHEDGSFLKIKSINVGYTFKFEKLKQIGIQNLRLYAVGQNLFTFTKYTGFDPEVNSFGNDAQFGFDMNAYPQIKSYTLGLNIGF</sequence>
<feature type="domain" description="TonB-dependent receptor plug" evidence="9">
    <location>
        <begin position="208"/>
        <end position="321"/>
    </location>
</feature>
<evidence type="ECO:0000259" key="9">
    <source>
        <dbReference type="Pfam" id="PF07715"/>
    </source>
</evidence>
<evidence type="ECO:0000256" key="6">
    <source>
        <dbReference type="ARBA" id="ARBA00023237"/>
    </source>
</evidence>
<protein>
    <submittedName>
        <fullName evidence="10">TonB-dependent receptor</fullName>
    </submittedName>
</protein>
<dbReference type="Pfam" id="PF07715">
    <property type="entry name" value="Plug"/>
    <property type="match status" value="1"/>
</dbReference>
<feature type="domain" description="Secretin/TonB short N-terminal" evidence="8">
    <location>
        <begin position="34"/>
        <end position="81"/>
    </location>
</feature>
<evidence type="ECO:0000313" key="10">
    <source>
        <dbReference type="EMBL" id="GAA4433615.1"/>
    </source>
</evidence>
<evidence type="ECO:0000256" key="3">
    <source>
        <dbReference type="ARBA" id="ARBA00022452"/>
    </source>
</evidence>
<dbReference type="Gene3D" id="2.60.40.1120">
    <property type="entry name" value="Carboxypeptidase-like, regulatory domain"/>
    <property type="match status" value="1"/>
</dbReference>
<dbReference type="InterPro" id="IPR012910">
    <property type="entry name" value="Plug_dom"/>
</dbReference>
<keyword evidence="3 7" id="KW-1134">Transmembrane beta strand</keyword>
<evidence type="ECO:0000259" key="8">
    <source>
        <dbReference type="Pfam" id="PF07660"/>
    </source>
</evidence>
<keyword evidence="2 7" id="KW-0813">Transport</keyword>
<dbReference type="NCBIfam" id="TIGR04056">
    <property type="entry name" value="OMP_RagA_SusC"/>
    <property type="match status" value="1"/>
</dbReference>
<gene>
    <name evidence="10" type="ORF">GCM10023091_07350</name>
</gene>
<keyword evidence="11" id="KW-1185">Reference proteome</keyword>